<evidence type="ECO:0000313" key="5">
    <source>
        <dbReference type="Proteomes" id="UP000070483"/>
    </source>
</evidence>
<sequence>MGETIMKLSVGIITFNEENRIGKTLDSVKEIANEIIIVDSESTDKTVEIALSKGAKVFVEKWKGYGPQKNSVLEKCKGDWILLIDADEVISPQLKEKIKIIINSENPSSDVYKIKLRNIAFKREIKFGGWDDYVIRLWKNGKVKISSREVHEQYQTDSKIKKIKEMIIHYTYDSIEEFLEKLNRYTSQSAKEYIKKGKNPSFLKIYSKMMFRFLKMYILQLGFMDGYEGYLLAKYSSIYTMTKYTKLREEYYNNLGNDTSLIITTYNWPKALEVCLNSVLEQTVAPKEIIIADDGSKQETIDLVKKFQQSYPQSNIIHSWQEDKGFRAGMSRNRAINKATGNYIIIIDGDLILNRHFVEDHIKNMERGCFIQGSRVITSSIMAKEIMEGKKINLFSKGVKNNINMIRSKILSRIFTKVNRNLRGIRSCNMSFFKEDLIRVNGFEEEIEGWGREDSELAVRLFNIGCKKKKLKFEALTCHLYHKENDRSRLKKNDEYLAEAIKSRKTMAKKGLDRYEGSNAGNN</sequence>
<evidence type="ECO:0000259" key="3">
    <source>
        <dbReference type="Pfam" id="PF02709"/>
    </source>
</evidence>
<proteinExistence type="predicted"/>
<dbReference type="SUPFAM" id="SSF53448">
    <property type="entry name" value="Nucleotide-diphospho-sugar transferases"/>
    <property type="match status" value="2"/>
</dbReference>
<feature type="domain" description="Glycosyltransferase 2-like" evidence="2">
    <location>
        <begin position="260"/>
        <end position="378"/>
    </location>
</feature>
<dbReference type="EMBL" id="LSDD01000172">
    <property type="protein sequence ID" value="KXB59485.1"/>
    <property type="molecule type" value="Genomic_DNA"/>
</dbReference>
<feature type="domain" description="Galactosyltransferase C-terminal" evidence="3">
    <location>
        <begin position="418"/>
        <end position="482"/>
    </location>
</feature>
<dbReference type="Pfam" id="PF02709">
    <property type="entry name" value="Glyco_transf_7C"/>
    <property type="match status" value="1"/>
</dbReference>
<accession>A0A133ZVN6</accession>
<evidence type="ECO:0000259" key="2">
    <source>
        <dbReference type="Pfam" id="PF00535"/>
    </source>
</evidence>
<dbReference type="Proteomes" id="UP000070483">
    <property type="component" value="Unassembled WGS sequence"/>
</dbReference>
<dbReference type="InterPro" id="IPR001173">
    <property type="entry name" value="Glyco_trans_2-like"/>
</dbReference>
<comment type="caution">
    <text evidence="4">The sequence shown here is derived from an EMBL/GenBank/DDBJ whole genome shotgun (WGS) entry which is preliminary data.</text>
</comment>
<dbReference type="Gene3D" id="3.90.550.10">
    <property type="entry name" value="Spore Coat Polysaccharide Biosynthesis Protein SpsA, Chain A"/>
    <property type="match status" value="2"/>
</dbReference>
<evidence type="ECO:0000313" key="4">
    <source>
        <dbReference type="EMBL" id="KXB59485.1"/>
    </source>
</evidence>
<keyword evidence="5" id="KW-1185">Reference proteome</keyword>
<feature type="domain" description="Glycosyltransferase 2-like" evidence="2">
    <location>
        <begin position="9"/>
        <end position="106"/>
    </location>
</feature>
<name>A0A133ZVN6_9FUSO</name>
<evidence type="ECO:0000256" key="1">
    <source>
        <dbReference type="ARBA" id="ARBA00022679"/>
    </source>
</evidence>
<dbReference type="AlphaFoldDB" id="A0A133ZVN6"/>
<dbReference type="PATRIC" id="fig|157687.3.peg.2314"/>
<dbReference type="PANTHER" id="PTHR43630:SF2">
    <property type="entry name" value="GLYCOSYLTRANSFERASE"/>
    <property type="match status" value="1"/>
</dbReference>
<dbReference type="CDD" id="cd06420">
    <property type="entry name" value="GT2_Chondriotin_Pol_N"/>
    <property type="match status" value="1"/>
</dbReference>
<dbReference type="PANTHER" id="PTHR43630">
    <property type="entry name" value="POLY-BETA-1,6-N-ACETYL-D-GLUCOSAMINE SYNTHASE"/>
    <property type="match status" value="1"/>
</dbReference>
<reference evidence="5" key="1">
    <citation type="submission" date="2016-01" db="EMBL/GenBank/DDBJ databases">
        <authorList>
            <person name="Mitreva M."/>
            <person name="Pepin K.H."/>
            <person name="Mihindukulasuriya K.A."/>
            <person name="Fulton R."/>
            <person name="Fronick C."/>
            <person name="O'Laughlin M."/>
            <person name="Miner T."/>
            <person name="Herter B."/>
            <person name="Rosa B.A."/>
            <person name="Cordes M."/>
            <person name="Tomlinson C."/>
            <person name="Wollam A."/>
            <person name="Palsikar V.B."/>
            <person name="Mardis E.R."/>
            <person name="Wilson R.K."/>
        </authorList>
    </citation>
    <scope>NUCLEOTIDE SEQUENCE [LARGE SCALE GENOMIC DNA]</scope>
    <source>
        <strain evidence="5">KA00185</strain>
    </source>
</reference>
<dbReference type="InterPro" id="IPR027791">
    <property type="entry name" value="Galactosyl_T_C"/>
</dbReference>
<dbReference type="GO" id="GO:0016740">
    <property type="term" value="F:transferase activity"/>
    <property type="evidence" value="ECO:0007669"/>
    <property type="project" value="UniProtKB-KW"/>
</dbReference>
<organism evidence="4 5">
    <name type="scientific">Leptotrichia wadei</name>
    <dbReference type="NCBI Taxonomy" id="157687"/>
    <lineage>
        <taxon>Bacteria</taxon>
        <taxon>Fusobacteriati</taxon>
        <taxon>Fusobacteriota</taxon>
        <taxon>Fusobacteriia</taxon>
        <taxon>Fusobacteriales</taxon>
        <taxon>Leptotrichiaceae</taxon>
        <taxon>Leptotrichia</taxon>
    </lineage>
</organism>
<gene>
    <name evidence="4" type="ORF">HMPREF3180_02308</name>
</gene>
<keyword evidence="1 4" id="KW-0808">Transferase</keyword>
<dbReference type="Pfam" id="PF00535">
    <property type="entry name" value="Glycos_transf_2"/>
    <property type="match status" value="2"/>
</dbReference>
<dbReference type="STRING" id="157687.HMPREF3180_02308"/>
<protein>
    <submittedName>
        <fullName evidence="4">Glycosyltransferase, group 2 family protein</fullName>
    </submittedName>
</protein>
<dbReference type="CDD" id="cd02511">
    <property type="entry name" value="Beta4Glucosyltransferase"/>
    <property type="match status" value="1"/>
</dbReference>
<dbReference type="InterPro" id="IPR029044">
    <property type="entry name" value="Nucleotide-diphossugar_trans"/>
</dbReference>